<keyword evidence="1 2" id="KW-0808">Transferase</keyword>
<dbReference type="OrthoDB" id="9797653at2"/>
<evidence type="ECO:0000256" key="1">
    <source>
        <dbReference type="ARBA" id="ARBA00022679"/>
    </source>
</evidence>
<dbReference type="EMBL" id="PDCP01000003">
    <property type="protein sequence ID" value="PEG42377.1"/>
    <property type="molecule type" value="Genomic_DNA"/>
</dbReference>
<evidence type="ECO:0000313" key="2">
    <source>
        <dbReference type="EMBL" id="GFG51242.1"/>
    </source>
</evidence>
<dbReference type="InterPro" id="IPR023606">
    <property type="entry name" value="CoA-Trfase_III_dom_1_sf"/>
</dbReference>
<dbReference type="Proteomes" id="UP000220914">
    <property type="component" value="Unassembled WGS sequence"/>
</dbReference>
<organism evidence="3 4">
    <name type="scientific">Mycolicibacterium agri</name>
    <name type="common">Mycobacterium agri</name>
    <dbReference type="NCBI Taxonomy" id="36811"/>
    <lineage>
        <taxon>Bacteria</taxon>
        <taxon>Bacillati</taxon>
        <taxon>Actinomycetota</taxon>
        <taxon>Actinomycetes</taxon>
        <taxon>Mycobacteriales</taxon>
        <taxon>Mycobacteriaceae</taxon>
        <taxon>Mycolicibacterium</taxon>
    </lineage>
</organism>
<dbReference type="Proteomes" id="UP000465302">
    <property type="component" value="Unassembled WGS sequence"/>
</dbReference>
<dbReference type="EMBL" id="BLKS01000001">
    <property type="protein sequence ID" value="GFG51242.1"/>
    <property type="molecule type" value="Genomic_DNA"/>
</dbReference>
<dbReference type="PANTHER" id="PTHR48207:SF3">
    <property type="entry name" value="SUCCINATE--HYDROXYMETHYLGLUTARATE COA-TRANSFERASE"/>
    <property type="match status" value="1"/>
</dbReference>
<gene>
    <name evidence="3" type="ORF">CQY20_02970</name>
    <name evidence="2" type="ORF">MAGR_26830</name>
</gene>
<dbReference type="SUPFAM" id="SSF89796">
    <property type="entry name" value="CoA-transferase family III (CaiB/BaiF)"/>
    <property type="match status" value="1"/>
</dbReference>
<dbReference type="InterPro" id="IPR050483">
    <property type="entry name" value="CoA-transferase_III_domain"/>
</dbReference>
<name>A0A2A7NF84_MYCAG</name>
<evidence type="ECO:0000313" key="4">
    <source>
        <dbReference type="Proteomes" id="UP000220914"/>
    </source>
</evidence>
<reference evidence="3 4" key="1">
    <citation type="submission" date="2017-10" db="EMBL/GenBank/DDBJ databases">
        <title>The new phylogeny of genus Mycobacterium.</title>
        <authorList>
            <person name="Tortoli E."/>
            <person name="Trovato A."/>
            <person name="Cirillo D.M."/>
        </authorList>
    </citation>
    <scope>NUCLEOTIDE SEQUENCE [LARGE SCALE GENOMIC DNA]</scope>
    <source>
        <strain evidence="3 4">CCUG37673</strain>
    </source>
</reference>
<sequence>MTYRALTPLRVLEFGRDVAAPLCGKILADYGAEVIKVEPPEGDPARRLDPVTGAGGPEASVAFAYLNTNKRGVCIDLDHPDGRYLATELAKVSDVVIENLEPGRLMECGLGYEDLATVNPRLVYTSISPFGRTGPYADLPSSEIVIDALGGWMYGLGDADREPLRPPGRQSEVLGGLCAAMASLGSYIGARSSGIGDHLDVSCQEAVAWFLMNPTTVYEYSGAVWERTGGTSPTNYPQGLMACRDGMIAVNVMYFAEWNRLCDVLDQPGWHTDPRLATPVDRARNAAVIDAVLLPWLSKMTVDEAYHLAQAHKLPFARVSTVSDLLNSEQLAARGYWTCQRHPVLGEFAQPGPPFKMNGVERDDDRPAPLLGEHTDDVSRELGRLQGVM</sequence>
<dbReference type="PANTHER" id="PTHR48207">
    <property type="entry name" value="SUCCINATE--HYDROXYMETHYLGLUTARATE COA-TRANSFERASE"/>
    <property type="match status" value="1"/>
</dbReference>
<protein>
    <submittedName>
        <fullName evidence="2">CoA transferase</fullName>
    </submittedName>
</protein>
<dbReference type="InterPro" id="IPR003673">
    <property type="entry name" value="CoA-Trfase_fam_III"/>
</dbReference>
<dbReference type="Gene3D" id="3.30.1540.10">
    <property type="entry name" value="formyl-coa transferase, domain 3"/>
    <property type="match status" value="1"/>
</dbReference>
<reference evidence="2 5" key="2">
    <citation type="journal article" date="2019" name="Emerg. Microbes Infect.">
        <title>Comprehensive subspecies identification of 175 nontuberculous mycobacteria species based on 7547 genomic profiles.</title>
        <authorList>
            <person name="Matsumoto Y."/>
            <person name="Kinjo T."/>
            <person name="Motooka D."/>
            <person name="Nabeya D."/>
            <person name="Jung N."/>
            <person name="Uechi K."/>
            <person name="Horii T."/>
            <person name="Iida T."/>
            <person name="Fujita J."/>
            <person name="Nakamura S."/>
        </authorList>
    </citation>
    <scope>NUCLEOTIDE SEQUENCE [LARGE SCALE GENOMIC DNA]</scope>
    <source>
        <strain evidence="2 5">JCM 6377</strain>
    </source>
</reference>
<evidence type="ECO:0000313" key="5">
    <source>
        <dbReference type="Proteomes" id="UP000465302"/>
    </source>
</evidence>
<accession>A0A2A7NF84</accession>
<dbReference type="GO" id="GO:0008410">
    <property type="term" value="F:CoA-transferase activity"/>
    <property type="evidence" value="ECO:0007669"/>
    <property type="project" value="TreeGrafter"/>
</dbReference>
<comment type="caution">
    <text evidence="3">The sequence shown here is derived from an EMBL/GenBank/DDBJ whole genome shotgun (WGS) entry which is preliminary data.</text>
</comment>
<dbReference type="InterPro" id="IPR044855">
    <property type="entry name" value="CoA-Trfase_III_dom3_sf"/>
</dbReference>
<keyword evidence="4" id="KW-1185">Reference proteome</keyword>
<dbReference type="AlphaFoldDB" id="A0A2A7NF84"/>
<evidence type="ECO:0000313" key="3">
    <source>
        <dbReference type="EMBL" id="PEG42377.1"/>
    </source>
</evidence>
<dbReference type="Pfam" id="PF02515">
    <property type="entry name" value="CoA_transf_3"/>
    <property type="match status" value="1"/>
</dbReference>
<reference evidence="2" key="3">
    <citation type="submission" date="2020-02" db="EMBL/GenBank/DDBJ databases">
        <authorList>
            <person name="Matsumoto Y."/>
            <person name="Motooka D."/>
            <person name="Nakamura S."/>
        </authorList>
    </citation>
    <scope>NUCLEOTIDE SEQUENCE</scope>
    <source>
        <strain evidence="2">JCM 6377</strain>
    </source>
</reference>
<proteinExistence type="predicted"/>
<dbReference type="Gene3D" id="3.40.50.10540">
    <property type="entry name" value="Crotonobetainyl-coa:carnitine coa-transferase, domain 1"/>
    <property type="match status" value="1"/>
</dbReference>